<evidence type="ECO:0000313" key="3">
    <source>
        <dbReference type="Proteomes" id="UP001500893"/>
    </source>
</evidence>
<evidence type="ECO:0000313" key="2">
    <source>
        <dbReference type="EMBL" id="GAA3135683.1"/>
    </source>
</evidence>
<dbReference type="InterPro" id="IPR015943">
    <property type="entry name" value="WD40/YVTN_repeat-like_dom_sf"/>
</dbReference>
<dbReference type="Pfam" id="PF13360">
    <property type="entry name" value="PQQ_2"/>
    <property type="match status" value="1"/>
</dbReference>
<protein>
    <submittedName>
        <fullName evidence="2">PQQ-binding-like beta-propeller repeat protein</fullName>
    </submittedName>
</protein>
<dbReference type="SMART" id="SM00564">
    <property type="entry name" value="PQQ"/>
    <property type="match status" value="3"/>
</dbReference>
<dbReference type="SUPFAM" id="SSF50998">
    <property type="entry name" value="Quinoprotein alcohol dehydrogenase-like"/>
    <property type="match status" value="1"/>
</dbReference>
<dbReference type="InterPro" id="IPR002372">
    <property type="entry name" value="PQQ_rpt_dom"/>
</dbReference>
<keyword evidence="3" id="KW-1185">Reference proteome</keyword>
<dbReference type="Proteomes" id="UP001500893">
    <property type="component" value="Unassembled WGS sequence"/>
</dbReference>
<name>A0ABP6N3W9_9ACTN</name>
<dbReference type="Gene3D" id="2.130.10.10">
    <property type="entry name" value="YVTN repeat-like/Quinoprotein amine dehydrogenase"/>
    <property type="match status" value="1"/>
</dbReference>
<dbReference type="InterPro" id="IPR011047">
    <property type="entry name" value="Quinoprotein_ADH-like_sf"/>
</dbReference>
<comment type="caution">
    <text evidence="2">The sequence shown here is derived from an EMBL/GenBank/DDBJ whole genome shotgun (WGS) entry which is preliminary data.</text>
</comment>
<feature type="domain" description="Pyrrolo-quinoline quinone repeat" evidence="1">
    <location>
        <begin position="3"/>
        <end position="195"/>
    </location>
</feature>
<dbReference type="InterPro" id="IPR018391">
    <property type="entry name" value="PQQ_b-propeller_rpt"/>
</dbReference>
<reference evidence="3" key="1">
    <citation type="journal article" date="2019" name="Int. J. Syst. Evol. Microbiol.">
        <title>The Global Catalogue of Microorganisms (GCM) 10K type strain sequencing project: providing services to taxonomists for standard genome sequencing and annotation.</title>
        <authorList>
            <consortium name="The Broad Institute Genomics Platform"/>
            <consortium name="The Broad Institute Genome Sequencing Center for Infectious Disease"/>
            <person name="Wu L."/>
            <person name="Ma J."/>
        </authorList>
    </citation>
    <scope>NUCLEOTIDE SEQUENCE [LARGE SCALE GENOMIC DNA]</scope>
    <source>
        <strain evidence="3">JCM 11574</strain>
    </source>
</reference>
<sequence length="351" mass="37215">MPLALYKTTAFVATTTQVQAMDTTTGRVTATVTPDRTPVDAGNGWNDTNHADAPLLVTAHGTPTVIAPFVVKQTGTGTQASHTVVEVTGTSADTGKAIWHLTLRLPEWATEDDPEASAIGADNGIAVIRVSTFHHDHAAAYGIDLNGPRQVWSADKFQASAVTDQTVAGALLEDDIGIDQRPAGFDLTTGRSLWQGPRGRSVSTATAGPHRIRIHGRDYTNGDYDRLADPRTGRTLQALPADLASSTCTYDDRSMLICYGMGAASYVVYSLDPSTGKVAWHLPDKQADRIAPEITTAWHGRIYGTTDNGAVALDARTGKDLPSPRVAPLLVDESAGIVLRDSSLLAYPTSG</sequence>
<dbReference type="EMBL" id="BAAAVM010000026">
    <property type="protein sequence ID" value="GAA3135683.1"/>
    <property type="molecule type" value="Genomic_DNA"/>
</dbReference>
<evidence type="ECO:0000259" key="1">
    <source>
        <dbReference type="Pfam" id="PF13360"/>
    </source>
</evidence>
<accession>A0ABP6N3W9</accession>
<organism evidence="2 3">
    <name type="scientific">Streptomyces rameus</name>
    <dbReference type="NCBI Taxonomy" id="68261"/>
    <lineage>
        <taxon>Bacteria</taxon>
        <taxon>Bacillati</taxon>
        <taxon>Actinomycetota</taxon>
        <taxon>Actinomycetes</taxon>
        <taxon>Kitasatosporales</taxon>
        <taxon>Streptomycetaceae</taxon>
        <taxon>Streptomyces</taxon>
    </lineage>
</organism>
<proteinExistence type="predicted"/>
<gene>
    <name evidence="2" type="ORF">GCM10010521_22130</name>
</gene>